<dbReference type="GO" id="GO:0046872">
    <property type="term" value="F:metal ion binding"/>
    <property type="evidence" value="ECO:0007669"/>
    <property type="project" value="UniProtKB-KW"/>
</dbReference>
<evidence type="ECO:0000313" key="15">
    <source>
        <dbReference type="EMBL" id="MDN4532868.1"/>
    </source>
</evidence>
<evidence type="ECO:0000256" key="12">
    <source>
        <dbReference type="ARBA" id="ARBA00035585"/>
    </source>
</evidence>
<name>A0AAP8PQX1_9STAP</name>
<reference evidence="15" key="2">
    <citation type="submission" date="2023-07" db="EMBL/GenBank/DDBJ databases">
        <title>Evaluation of the beneficial properties of pineapple isolates.</title>
        <authorList>
            <person name="Adefiranye O."/>
        </authorList>
    </citation>
    <scope>NUCLEOTIDE SEQUENCE</scope>
    <source>
        <strain evidence="15">PAPLE_T1</strain>
    </source>
</reference>
<dbReference type="GO" id="GO:0005886">
    <property type="term" value="C:plasma membrane"/>
    <property type="evidence" value="ECO:0007669"/>
    <property type="project" value="UniProtKB-SubCell"/>
</dbReference>
<dbReference type="GeneID" id="64981941"/>
<keyword evidence="3 14" id="KW-1003">Cell membrane</keyword>
<sequence length="117" mass="13082">MLNLLGVFIGGGCGAVVRAWITDFCNQRLRQTIPVATLLVNLIGSLCIGIFAHIAIDNGSLYALFIIGFLGGLTTFSTLMYELTQMLHQQQWLKWFAYSALQYGLCFIACFIGYFWI</sequence>
<protein>
    <recommendedName>
        <fullName evidence="14">Fluoride-specific ion channel FluC</fullName>
    </recommendedName>
</protein>
<keyword evidence="8 14" id="KW-0406">Ion transport</keyword>
<feature type="binding site" evidence="14">
    <location>
        <position position="71"/>
    </location>
    <ligand>
        <name>Na(+)</name>
        <dbReference type="ChEBI" id="CHEBI:29101"/>
        <note>structural</note>
    </ligand>
</feature>
<dbReference type="HAMAP" id="MF_00454">
    <property type="entry name" value="FluC"/>
    <property type="match status" value="1"/>
</dbReference>
<dbReference type="GO" id="GO:0140114">
    <property type="term" value="P:cellular detoxification of fluoride"/>
    <property type="evidence" value="ECO:0007669"/>
    <property type="project" value="UniProtKB-UniRule"/>
</dbReference>
<keyword evidence="7 14" id="KW-0915">Sodium</keyword>
<dbReference type="InterPro" id="IPR003691">
    <property type="entry name" value="FluC"/>
</dbReference>
<dbReference type="AlphaFoldDB" id="A0AAP8PQX1"/>
<evidence type="ECO:0000256" key="11">
    <source>
        <dbReference type="ARBA" id="ARBA00035120"/>
    </source>
</evidence>
<reference evidence="16 17" key="1">
    <citation type="submission" date="2017-08" db="EMBL/GenBank/DDBJ databases">
        <title>Draft genome sequences of 64 type strains of genus Staph aureus.</title>
        <authorList>
            <person name="Cole K."/>
            <person name="Golubchik T."/>
            <person name="Russell J."/>
            <person name="Foster D."/>
            <person name="Llewelyn M."/>
            <person name="Wilson D."/>
            <person name="Crook D."/>
            <person name="Paul J."/>
        </authorList>
    </citation>
    <scope>NUCLEOTIDE SEQUENCE [LARGE SCALE GENOMIC DNA]</scope>
    <source>
        <strain evidence="16 17">NCTC 12101</strain>
    </source>
</reference>
<comment type="caution">
    <text evidence="16">The sequence shown here is derived from an EMBL/GenBank/DDBJ whole genome shotgun (WGS) entry which is preliminary data.</text>
</comment>
<keyword evidence="9 14" id="KW-0472">Membrane</keyword>
<dbReference type="PANTHER" id="PTHR28259">
    <property type="entry name" value="FLUORIDE EXPORT PROTEIN 1-RELATED"/>
    <property type="match status" value="1"/>
</dbReference>
<comment type="catalytic activity">
    <reaction evidence="12">
        <text>fluoride(in) = fluoride(out)</text>
        <dbReference type="Rhea" id="RHEA:76159"/>
        <dbReference type="ChEBI" id="CHEBI:17051"/>
    </reaction>
    <physiologicalReaction direction="left-to-right" evidence="12">
        <dbReference type="Rhea" id="RHEA:76160"/>
    </physiologicalReaction>
</comment>
<evidence type="ECO:0000256" key="7">
    <source>
        <dbReference type="ARBA" id="ARBA00023053"/>
    </source>
</evidence>
<proteinExistence type="inferred from homology"/>
<dbReference type="Pfam" id="PF02537">
    <property type="entry name" value="CRCB"/>
    <property type="match status" value="1"/>
</dbReference>
<dbReference type="PANTHER" id="PTHR28259:SF16">
    <property type="entry name" value="FLUORIDE-SPECIFIC ION CHANNEL FLUC 2"/>
    <property type="match status" value="1"/>
</dbReference>
<gene>
    <name evidence="14" type="primary">fluC</name>
    <name evidence="14" type="synonym">crcB</name>
    <name evidence="16" type="ORF">CD158_00935</name>
    <name evidence="15" type="ORF">QYH67_04590</name>
</gene>
<dbReference type="Proteomes" id="UP001171687">
    <property type="component" value="Unassembled WGS sequence"/>
</dbReference>
<feature type="transmembrane region" description="Helical" evidence="14">
    <location>
        <begin position="62"/>
        <end position="83"/>
    </location>
</feature>
<feature type="binding site" evidence="14">
    <location>
        <position position="74"/>
    </location>
    <ligand>
        <name>Na(+)</name>
        <dbReference type="ChEBI" id="CHEBI:29101"/>
        <note>structural</note>
    </ligand>
</feature>
<keyword evidence="4 14" id="KW-0812">Transmembrane</keyword>
<accession>A0AAP8PQX1</accession>
<comment type="similarity">
    <text evidence="11 14">Belongs to the fluoride channel Fluc/FEX (TC 1.A.43) family.</text>
</comment>
<feature type="transmembrane region" description="Helical" evidence="14">
    <location>
        <begin position="6"/>
        <end position="21"/>
    </location>
</feature>
<evidence type="ECO:0000313" key="17">
    <source>
        <dbReference type="Proteomes" id="UP000242470"/>
    </source>
</evidence>
<evidence type="ECO:0000256" key="10">
    <source>
        <dbReference type="ARBA" id="ARBA00023303"/>
    </source>
</evidence>
<evidence type="ECO:0000256" key="4">
    <source>
        <dbReference type="ARBA" id="ARBA00022692"/>
    </source>
</evidence>
<comment type="function">
    <text evidence="13 14">Fluoride-specific ion channel. Important for reducing fluoride concentration in the cell, thus reducing its toxicity.</text>
</comment>
<organism evidence="16 17">
    <name type="scientific">Staphylococcus auricularis</name>
    <dbReference type="NCBI Taxonomy" id="29379"/>
    <lineage>
        <taxon>Bacteria</taxon>
        <taxon>Bacillati</taxon>
        <taxon>Bacillota</taxon>
        <taxon>Bacilli</taxon>
        <taxon>Bacillales</taxon>
        <taxon>Staphylococcaceae</taxon>
        <taxon>Staphylococcus</taxon>
    </lineage>
</organism>
<evidence type="ECO:0000256" key="6">
    <source>
        <dbReference type="ARBA" id="ARBA00022989"/>
    </source>
</evidence>
<keyword evidence="6 14" id="KW-1133">Transmembrane helix</keyword>
<keyword evidence="5 14" id="KW-0479">Metal-binding</keyword>
<evidence type="ECO:0000256" key="9">
    <source>
        <dbReference type="ARBA" id="ARBA00023136"/>
    </source>
</evidence>
<evidence type="ECO:0000256" key="2">
    <source>
        <dbReference type="ARBA" id="ARBA00022448"/>
    </source>
</evidence>
<keyword evidence="2 14" id="KW-0813">Transport</keyword>
<evidence type="ECO:0000256" key="8">
    <source>
        <dbReference type="ARBA" id="ARBA00023065"/>
    </source>
</evidence>
<evidence type="ECO:0000256" key="5">
    <source>
        <dbReference type="ARBA" id="ARBA00022723"/>
    </source>
</evidence>
<evidence type="ECO:0000256" key="3">
    <source>
        <dbReference type="ARBA" id="ARBA00022475"/>
    </source>
</evidence>
<dbReference type="EMBL" id="JAUHQC010000006">
    <property type="protein sequence ID" value="MDN4532868.1"/>
    <property type="molecule type" value="Genomic_DNA"/>
</dbReference>
<comment type="subcellular location">
    <subcellularLocation>
        <location evidence="1 14">Cell membrane</location>
        <topology evidence="1 14">Multi-pass membrane protein</topology>
    </subcellularLocation>
</comment>
<keyword evidence="10 14" id="KW-0407">Ion channel</keyword>
<feature type="transmembrane region" description="Helical" evidence="14">
    <location>
        <begin position="95"/>
        <end position="116"/>
    </location>
</feature>
<feature type="transmembrane region" description="Helical" evidence="14">
    <location>
        <begin position="33"/>
        <end position="56"/>
    </location>
</feature>
<evidence type="ECO:0000256" key="13">
    <source>
        <dbReference type="ARBA" id="ARBA00049940"/>
    </source>
</evidence>
<dbReference type="EMBL" id="PPQW01000004">
    <property type="protein sequence ID" value="PNZ69315.1"/>
    <property type="molecule type" value="Genomic_DNA"/>
</dbReference>
<dbReference type="RefSeq" id="WP_059108154.1">
    <property type="nucleotide sequence ID" value="NZ_AP024589.1"/>
</dbReference>
<evidence type="ECO:0000256" key="14">
    <source>
        <dbReference type="HAMAP-Rule" id="MF_00454"/>
    </source>
</evidence>
<evidence type="ECO:0000313" key="16">
    <source>
        <dbReference type="EMBL" id="PNZ69315.1"/>
    </source>
</evidence>
<dbReference type="Proteomes" id="UP000242470">
    <property type="component" value="Unassembled WGS sequence"/>
</dbReference>
<dbReference type="GO" id="GO:0062054">
    <property type="term" value="F:fluoride channel activity"/>
    <property type="evidence" value="ECO:0007669"/>
    <property type="project" value="UniProtKB-UniRule"/>
</dbReference>
<comment type="activity regulation">
    <text evidence="14">Na(+) is not transported, but it plays an essential structural role and its presence is essential for fluoride channel function.</text>
</comment>
<evidence type="ECO:0000256" key="1">
    <source>
        <dbReference type="ARBA" id="ARBA00004651"/>
    </source>
</evidence>